<evidence type="ECO:0000259" key="5">
    <source>
        <dbReference type="PROSITE" id="PS50943"/>
    </source>
</evidence>
<evidence type="ECO:0000256" key="4">
    <source>
        <dbReference type="ARBA" id="ARBA00023136"/>
    </source>
</evidence>
<reference evidence="6" key="1">
    <citation type="submission" date="2009-06" db="EMBL/GenBank/DDBJ databases">
        <authorList>
            <consortium name="US DOE Joint Genome Institute (JGI-PGF)"/>
            <person name="Lucas S."/>
            <person name="Copeland A."/>
            <person name="Lapidus A."/>
            <person name="Glavina del Rio T."/>
            <person name="Dalin E."/>
            <person name="Tice H."/>
            <person name="Bruce D."/>
            <person name="Goodwin L."/>
            <person name="Pitluck S."/>
            <person name="Kyrpides N."/>
            <person name="Mavromatis K."/>
            <person name="Ivanova N."/>
            <person name="Saunders E."/>
            <person name="Brettin T."/>
            <person name="Detter J.C."/>
            <person name="Han C."/>
            <person name="Larimer F."/>
            <person name="Land M."/>
            <person name="Hauser L."/>
            <person name="Markowitz V."/>
            <person name="Cheng J.-F."/>
            <person name="Hugenholtz P."/>
            <person name="Woyke T."/>
            <person name="Wu D."/>
            <person name="Gronow S."/>
            <person name="Klenk H.-P."/>
            <person name="Eisen J.A."/>
        </authorList>
    </citation>
    <scope>NUCLEOTIDE SEQUENCE</scope>
    <source>
        <strain evidence="6">Eklund 17B</strain>
    </source>
</reference>
<protein>
    <submittedName>
        <fullName evidence="6">Transcriptional regulator</fullName>
    </submittedName>
</protein>
<sequence length="218" mass="24950">MGDDQNFGEFLKQLLQDNKISMGKLSIETGINKSTISRLANNKQKPNINHLKKFSKILNVSLEELFKASGIDLKENSLTEEINLVDTTIEEDYFDTDDILKFSDKLKDTNLEKNVKKELNKCEKYVQTEEGRDLIHRDFNNKIENLSQTGSFISTLKELYEKFCSINITEKEFILIGAALIYFVLPIDLIPDFIFPIGFIDDMIAVKLVLNILNASTN</sequence>
<gene>
    <name evidence="6" type="ordered locus">CLL_A1652</name>
</gene>
<evidence type="ECO:0000313" key="6">
    <source>
        <dbReference type="EMBL" id="ACD21826.1"/>
    </source>
</evidence>
<evidence type="ECO:0000256" key="3">
    <source>
        <dbReference type="ARBA" id="ARBA00022989"/>
    </source>
</evidence>
<keyword evidence="3" id="KW-1133">Transmembrane helix</keyword>
<dbReference type="InterPro" id="IPR010982">
    <property type="entry name" value="Lambda_DNA-bd_dom_sf"/>
</dbReference>
<dbReference type="SMART" id="SM00530">
    <property type="entry name" value="HTH_XRE"/>
    <property type="match status" value="1"/>
</dbReference>
<keyword evidence="4" id="KW-0472">Membrane</keyword>
<dbReference type="AlphaFoldDB" id="B2TKW7"/>
<dbReference type="InterPro" id="IPR001387">
    <property type="entry name" value="Cro/C1-type_HTH"/>
</dbReference>
<dbReference type="PATRIC" id="fig|935198.13.peg.1599"/>
<accession>U4P5B1</accession>
<dbReference type="SUPFAM" id="SSF47413">
    <property type="entry name" value="lambda repressor-like DNA-binding domains"/>
    <property type="match status" value="1"/>
</dbReference>
<evidence type="ECO:0000256" key="1">
    <source>
        <dbReference type="ARBA" id="ARBA00004127"/>
    </source>
</evidence>
<organism evidence="6">
    <name type="scientific">Clostridium botulinum (strain Eklund 17B / Type B)</name>
    <dbReference type="NCBI Taxonomy" id="935198"/>
    <lineage>
        <taxon>Bacteria</taxon>
        <taxon>Bacillati</taxon>
        <taxon>Bacillota</taxon>
        <taxon>Clostridia</taxon>
        <taxon>Eubacteriales</taxon>
        <taxon>Clostridiaceae</taxon>
        <taxon>Clostridium</taxon>
    </lineage>
</organism>
<name>B2TKW7_CLOBB</name>
<keyword evidence="2" id="KW-0812">Transmembrane</keyword>
<dbReference type="CDD" id="cd00093">
    <property type="entry name" value="HTH_XRE"/>
    <property type="match status" value="1"/>
</dbReference>
<dbReference type="PROSITE" id="PS50943">
    <property type="entry name" value="HTH_CROC1"/>
    <property type="match status" value="1"/>
</dbReference>
<proteinExistence type="predicted"/>
<reference evidence="6" key="2">
    <citation type="submission" date="2009-08" db="EMBL/GenBank/DDBJ databases">
        <authorList>
            <person name="Shrivastava S."/>
            <person name="Brinkac L.M."/>
            <person name="Dodson R.J."/>
            <person name="Harkins D.M."/>
            <person name="Durkin A.S."/>
            <person name="Sutton G."/>
        </authorList>
    </citation>
    <scope>NUCLEOTIDE SEQUENCE</scope>
    <source>
        <strain evidence="6">Eklund 17B</strain>
    </source>
</reference>
<dbReference type="KEGG" id="cbk:CLL_A1652"/>
<comment type="subcellular location">
    <subcellularLocation>
        <location evidence="1">Endomembrane system</location>
        <topology evidence="1">Multi-pass membrane protein</topology>
    </subcellularLocation>
</comment>
<dbReference type="Pfam" id="PF06803">
    <property type="entry name" value="DUF1232"/>
    <property type="match status" value="1"/>
</dbReference>
<accession>B2TKW7</accession>
<dbReference type="GO" id="GO:0003677">
    <property type="term" value="F:DNA binding"/>
    <property type="evidence" value="ECO:0007669"/>
    <property type="project" value="InterPro"/>
</dbReference>
<dbReference type="Pfam" id="PF13443">
    <property type="entry name" value="HTH_26"/>
    <property type="match status" value="1"/>
</dbReference>
<dbReference type="HOGENOM" id="CLU_107494_0_0_9"/>
<dbReference type="InterPro" id="IPR010652">
    <property type="entry name" value="DUF1232"/>
</dbReference>
<evidence type="ECO:0000256" key="2">
    <source>
        <dbReference type="ARBA" id="ARBA00022692"/>
    </source>
</evidence>
<feature type="domain" description="HTH cro/C1-type" evidence="5">
    <location>
        <begin position="11"/>
        <end position="65"/>
    </location>
</feature>
<dbReference type="Gene3D" id="1.10.260.40">
    <property type="entry name" value="lambda repressor-like DNA-binding domains"/>
    <property type="match status" value="1"/>
</dbReference>
<dbReference type="EMBL" id="CP001056">
    <property type="protein sequence ID" value="ACD21826.1"/>
    <property type="molecule type" value="Genomic_DNA"/>
</dbReference>
<dbReference type="GO" id="GO:0012505">
    <property type="term" value="C:endomembrane system"/>
    <property type="evidence" value="ECO:0007669"/>
    <property type="project" value="UniProtKB-SubCell"/>
</dbReference>